<evidence type="ECO:0000256" key="1">
    <source>
        <dbReference type="SAM" id="MobiDB-lite"/>
    </source>
</evidence>
<protein>
    <submittedName>
        <fullName evidence="3">Uncharacterized protein</fullName>
    </submittedName>
</protein>
<feature type="transmembrane region" description="Helical" evidence="2">
    <location>
        <begin position="402"/>
        <end position="422"/>
    </location>
</feature>
<evidence type="ECO:0000313" key="3">
    <source>
        <dbReference type="EMBL" id="MFC6034889.1"/>
    </source>
</evidence>
<keyword evidence="4" id="KW-1185">Reference proteome</keyword>
<dbReference type="Gene3D" id="3.40.190.10">
    <property type="entry name" value="Periplasmic binding protein-like II"/>
    <property type="match status" value="1"/>
</dbReference>
<feature type="transmembrane region" description="Helical" evidence="2">
    <location>
        <begin position="608"/>
        <end position="626"/>
    </location>
</feature>
<sequence length="629" mass="70137">MADGASRPWKRQTMMAFAEDADPRFTEKSVETDEKSKKKFGAPEKKPARIAFTGEEWGFGYQATKQFLDSARKRGTVPDAGFGAMELRVEREFDEASKNNRFDYQNPDTQPLRTKEQALMAVQQNIADFALVPFYNPYSGYDYESLRAVASLSRLRGVQQIEASDHFCLAVHESQLYDIVQSSHPGTGFSALQRRMRKSWGLIDTGSGNTPGGDAGYDGEMPRAGLPIDMADQKMIRDRIDMVFAGPDASRRCKAKLDGMRAIGVDVQETAQMVEPHRELARMARSAVSNTRQTNTFFDPISGDTRHFSTLGAEAQNGKLFAMVLPYEVAMRSSDYLIIDHNFEQGDPMKTRFMVVENNPDHTLYEDRYRTTDAKTGYWTKRLATIANPNFGDAIPAGLMRMLGMAVGAVAILLMVFGLYGWSASMTALNLPSSLEWISSLTATGALGLGVAAAIASFVMLSSQATGSRGVRVMFLFRRDKTAASIGDIEDYLRNYGVRHTVVRVDEDSNKDAPASMVLDVEFDPEDFKYGLFALLTRRLRGSVVNGAVKKAFARWKNRGVTILAAMPVEAGQSQLPKHQARRWWSEAIGDWLADATETWFIRLSRILFFYIFPVALVLAVALKFLNAW</sequence>
<comment type="caution">
    <text evidence="3">The sequence shown here is derived from an EMBL/GenBank/DDBJ whole genome shotgun (WGS) entry which is preliminary data.</text>
</comment>
<keyword evidence="2" id="KW-0812">Transmembrane</keyword>
<dbReference type="RefSeq" id="WP_379879773.1">
    <property type="nucleotide sequence ID" value="NZ_JBHPON010000001.1"/>
</dbReference>
<evidence type="ECO:0000313" key="4">
    <source>
        <dbReference type="Proteomes" id="UP001596116"/>
    </source>
</evidence>
<feature type="compositionally biased region" description="Basic and acidic residues" evidence="1">
    <location>
        <begin position="21"/>
        <end position="45"/>
    </location>
</feature>
<reference evidence="3 4" key="1">
    <citation type="submission" date="2024-09" db="EMBL/GenBank/DDBJ databases">
        <authorList>
            <person name="Zhang Z.-H."/>
        </authorList>
    </citation>
    <scope>NUCLEOTIDE SEQUENCE [LARGE SCALE GENOMIC DNA]</scope>
    <source>
        <strain evidence="3 4">HHTR114</strain>
    </source>
</reference>
<feature type="region of interest" description="Disordered" evidence="1">
    <location>
        <begin position="1"/>
        <end position="45"/>
    </location>
</feature>
<dbReference type="EMBL" id="JBHPON010000001">
    <property type="protein sequence ID" value="MFC6034889.1"/>
    <property type="molecule type" value="Genomic_DNA"/>
</dbReference>
<gene>
    <name evidence="3" type="ORF">ACFMB1_05000</name>
</gene>
<accession>A0ABW1KSM0</accession>
<organism evidence="3 4">
    <name type="scientific">Hyphococcus aureus</name>
    <dbReference type="NCBI Taxonomy" id="2666033"/>
    <lineage>
        <taxon>Bacteria</taxon>
        <taxon>Pseudomonadati</taxon>
        <taxon>Pseudomonadota</taxon>
        <taxon>Alphaproteobacteria</taxon>
        <taxon>Parvularculales</taxon>
        <taxon>Parvularculaceae</taxon>
        <taxon>Hyphococcus</taxon>
    </lineage>
</organism>
<keyword evidence="2" id="KW-1133">Transmembrane helix</keyword>
<keyword evidence="2" id="KW-0472">Membrane</keyword>
<name>A0ABW1KSM0_9PROT</name>
<feature type="transmembrane region" description="Helical" evidence="2">
    <location>
        <begin position="437"/>
        <end position="461"/>
    </location>
</feature>
<evidence type="ECO:0000256" key="2">
    <source>
        <dbReference type="SAM" id="Phobius"/>
    </source>
</evidence>
<dbReference type="Proteomes" id="UP001596116">
    <property type="component" value="Unassembled WGS sequence"/>
</dbReference>
<proteinExistence type="predicted"/>